<evidence type="ECO:0000259" key="1">
    <source>
        <dbReference type="Pfam" id="PF00078"/>
    </source>
</evidence>
<dbReference type="AlphaFoldDB" id="A0ABD3B1R4"/>
<dbReference type="EMBL" id="JBJUIK010000001">
    <property type="protein sequence ID" value="KAL3537482.1"/>
    <property type="molecule type" value="Genomic_DNA"/>
</dbReference>
<evidence type="ECO:0000313" key="2">
    <source>
        <dbReference type="EMBL" id="KAL3537482.1"/>
    </source>
</evidence>
<gene>
    <name evidence="2" type="ORF">ACH5RR_000848</name>
</gene>
<proteinExistence type="predicted"/>
<dbReference type="InterPro" id="IPR000477">
    <property type="entry name" value="RT_dom"/>
</dbReference>
<comment type="caution">
    <text evidence="2">The sequence shown here is derived from an EMBL/GenBank/DDBJ whole genome shotgun (WGS) entry which is preliminary data.</text>
</comment>
<dbReference type="PANTHER" id="PTHR33116:SF80">
    <property type="entry name" value="REVERSE TRANSCRIPTASE ZINC-BINDING DOMAIN-CONTAINING PROTEIN"/>
    <property type="match status" value="1"/>
</dbReference>
<feature type="domain" description="Reverse transcriptase" evidence="1">
    <location>
        <begin position="12"/>
        <end position="145"/>
    </location>
</feature>
<evidence type="ECO:0000313" key="3">
    <source>
        <dbReference type="Proteomes" id="UP001630127"/>
    </source>
</evidence>
<dbReference type="Proteomes" id="UP001630127">
    <property type="component" value="Unassembled WGS sequence"/>
</dbReference>
<reference evidence="2 3" key="1">
    <citation type="submission" date="2024-11" db="EMBL/GenBank/DDBJ databases">
        <title>A near-complete genome assembly of Cinchona calisaya.</title>
        <authorList>
            <person name="Lian D.C."/>
            <person name="Zhao X.W."/>
            <person name="Wei L."/>
        </authorList>
    </citation>
    <scope>NUCLEOTIDE SEQUENCE [LARGE SCALE GENOMIC DNA]</scope>
    <source>
        <tissue evidence="2">Nenye</tissue>
    </source>
</reference>
<keyword evidence="3" id="KW-1185">Reference proteome</keyword>
<protein>
    <recommendedName>
        <fullName evidence="1">Reverse transcriptase domain-containing protein</fullName>
    </recommendedName>
</protein>
<organism evidence="2 3">
    <name type="scientific">Cinchona calisaya</name>
    <dbReference type="NCBI Taxonomy" id="153742"/>
    <lineage>
        <taxon>Eukaryota</taxon>
        <taxon>Viridiplantae</taxon>
        <taxon>Streptophyta</taxon>
        <taxon>Embryophyta</taxon>
        <taxon>Tracheophyta</taxon>
        <taxon>Spermatophyta</taxon>
        <taxon>Magnoliopsida</taxon>
        <taxon>eudicotyledons</taxon>
        <taxon>Gunneridae</taxon>
        <taxon>Pentapetalae</taxon>
        <taxon>asterids</taxon>
        <taxon>lamiids</taxon>
        <taxon>Gentianales</taxon>
        <taxon>Rubiaceae</taxon>
        <taxon>Cinchonoideae</taxon>
        <taxon>Cinchoneae</taxon>
        <taxon>Cinchona</taxon>
    </lineage>
</organism>
<dbReference type="Pfam" id="PF00078">
    <property type="entry name" value="RVT_1"/>
    <property type="match status" value="1"/>
</dbReference>
<name>A0ABD3B1R4_9GENT</name>
<sequence length="165" mass="18837">METGNWFSILYNGVPIRFFNLSRCVRQGDPLSPTLFILATEASSRGLKLLFQNGNIRYYAAARNRIPVSHLAYADDVIIFLNASKNSVGNLMKFISTFESHSRQLVNRAKSSFYMSGKLQTARMRSISRLSGFTPKSLPFSYLGFLSKKERKIHTMFQPIIDNWP</sequence>
<dbReference type="PANTHER" id="PTHR33116">
    <property type="entry name" value="REVERSE TRANSCRIPTASE ZINC-BINDING DOMAIN-CONTAINING PROTEIN-RELATED-RELATED"/>
    <property type="match status" value="1"/>
</dbReference>
<accession>A0ABD3B1R4</accession>